<comment type="caution">
    <text evidence="9">The sequence shown here is derived from an EMBL/GenBank/DDBJ whole genome shotgun (WGS) entry which is preliminary data.</text>
</comment>
<dbReference type="AlphaFoldDB" id="A0A0D8BUD2"/>
<evidence type="ECO:0000256" key="2">
    <source>
        <dbReference type="ARBA" id="ARBA00022475"/>
    </source>
</evidence>
<feature type="transmembrane region" description="Helical" evidence="7">
    <location>
        <begin position="277"/>
        <end position="301"/>
    </location>
</feature>
<evidence type="ECO:0000256" key="3">
    <source>
        <dbReference type="ARBA" id="ARBA00022519"/>
    </source>
</evidence>
<dbReference type="NCBIfam" id="TIGR00786">
    <property type="entry name" value="dctM"/>
    <property type="match status" value="1"/>
</dbReference>
<dbReference type="PATRIC" id="fig|1462.6.peg.1787"/>
<dbReference type="OrthoDB" id="9785600at2"/>
<dbReference type="Proteomes" id="UP000032522">
    <property type="component" value="Unassembled WGS sequence"/>
</dbReference>
<proteinExistence type="predicted"/>
<feature type="transmembrane region" description="Helical" evidence="7">
    <location>
        <begin position="104"/>
        <end position="127"/>
    </location>
</feature>
<dbReference type="PIRSF" id="PIRSF006066">
    <property type="entry name" value="HI0050"/>
    <property type="match status" value="1"/>
</dbReference>
<feature type="transmembrane region" description="Helical" evidence="7">
    <location>
        <begin position="170"/>
        <end position="193"/>
    </location>
</feature>
<feature type="transmembrane region" description="Helical" evidence="7">
    <location>
        <begin position="240"/>
        <end position="256"/>
    </location>
</feature>
<feature type="transmembrane region" description="Helical" evidence="7">
    <location>
        <begin position="355"/>
        <end position="375"/>
    </location>
</feature>
<evidence type="ECO:0000256" key="4">
    <source>
        <dbReference type="ARBA" id="ARBA00022692"/>
    </source>
</evidence>
<feature type="transmembrane region" description="Helical" evidence="7">
    <location>
        <begin position="313"/>
        <end position="343"/>
    </location>
</feature>
<dbReference type="RefSeq" id="WP_044731523.1">
    <property type="nucleotide sequence ID" value="NZ_JYBP01000003.1"/>
</dbReference>
<dbReference type="GO" id="GO:0022857">
    <property type="term" value="F:transmembrane transporter activity"/>
    <property type="evidence" value="ECO:0007669"/>
    <property type="project" value="TreeGrafter"/>
</dbReference>
<feature type="transmembrane region" description="Helical" evidence="7">
    <location>
        <begin position="214"/>
        <end position="234"/>
    </location>
</feature>
<dbReference type="PANTHER" id="PTHR33362">
    <property type="entry name" value="SIALIC ACID TRAP TRANSPORTER PERMEASE PROTEIN SIAT-RELATED"/>
    <property type="match status" value="1"/>
</dbReference>
<dbReference type="InterPro" id="IPR004681">
    <property type="entry name" value="TRAP_DctM"/>
</dbReference>
<organism evidence="9 10">
    <name type="scientific">Geobacillus kaustophilus</name>
    <dbReference type="NCBI Taxonomy" id="1462"/>
    <lineage>
        <taxon>Bacteria</taxon>
        <taxon>Bacillati</taxon>
        <taxon>Bacillota</taxon>
        <taxon>Bacilli</taxon>
        <taxon>Bacillales</taxon>
        <taxon>Anoxybacillaceae</taxon>
        <taxon>Geobacillus</taxon>
        <taxon>Geobacillus thermoleovorans group</taxon>
    </lineage>
</organism>
<keyword evidence="2" id="KW-1003">Cell membrane</keyword>
<keyword evidence="6 7" id="KW-0472">Membrane</keyword>
<keyword evidence="4 7" id="KW-0812">Transmembrane</keyword>
<evidence type="ECO:0000256" key="1">
    <source>
        <dbReference type="ARBA" id="ARBA00004429"/>
    </source>
</evidence>
<protein>
    <submittedName>
        <fullName evidence="9">TRAP transporter, DctM subunit</fullName>
    </submittedName>
</protein>
<feature type="transmembrane region" description="Helical" evidence="7">
    <location>
        <begin position="139"/>
        <end position="158"/>
    </location>
</feature>
<evidence type="ECO:0000256" key="5">
    <source>
        <dbReference type="ARBA" id="ARBA00022989"/>
    </source>
</evidence>
<feature type="transmembrane region" description="Helical" evidence="7">
    <location>
        <begin position="7"/>
        <end position="35"/>
    </location>
</feature>
<dbReference type="InterPro" id="IPR010656">
    <property type="entry name" value="DctM"/>
</dbReference>
<dbReference type="EMBL" id="JYBP01000003">
    <property type="protein sequence ID" value="KJE27614.1"/>
    <property type="molecule type" value="Genomic_DNA"/>
</dbReference>
<feature type="domain" description="TRAP C4-dicarboxylate transport system permease DctM subunit" evidence="8">
    <location>
        <begin position="8"/>
        <end position="416"/>
    </location>
</feature>
<feature type="transmembrane region" description="Helical" evidence="7">
    <location>
        <begin position="395"/>
        <end position="425"/>
    </location>
</feature>
<name>A0A0D8BUD2_GEOKU</name>
<evidence type="ECO:0000256" key="7">
    <source>
        <dbReference type="SAM" id="Phobius"/>
    </source>
</evidence>
<feature type="transmembrane region" description="Helical" evidence="7">
    <location>
        <begin position="78"/>
        <end position="98"/>
    </location>
</feature>
<evidence type="ECO:0000259" key="8">
    <source>
        <dbReference type="Pfam" id="PF06808"/>
    </source>
</evidence>
<dbReference type="PANTHER" id="PTHR33362:SF4">
    <property type="entry name" value="2,3-DIKETO-L-GULONATE TRAP TRANSPORTER LARGE PERMEASE PROTEIN YIAN"/>
    <property type="match status" value="1"/>
</dbReference>
<evidence type="ECO:0000256" key="6">
    <source>
        <dbReference type="ARBA" id="ARBA00023136"/>
    </source>
</evidence>
<dbReference type="Pfam" id="PF06808">
    <property type="entry name" value="DctM"/>
    <property type="match status" value="1"/>
</dbReference>
<evidence type="ECO:0000313" key="10">
    <source>
        <dbReference type="Proteomes" id="UP000032522"/>
    </source>
</evidence>
<feature type="transmembrane region" description="Helical" evidence="7">
    <location>
        <begin position="47"/>
        <end position="66"/>
    </location>
</feature>
<keyword evidence="5 7" id="KW-1133">Transmembrane helix</keyword>
<sequence>MALVIFVGSLIGVMALGMPIAFALLVSGVALMLYLDIFDTQIIAQNLINGADSFPMMAIPFFILAGELMNAGGISKRIIHFALLLVGHIRGGLGYVAIIASVLFAGLSGSAVADTAALGAILIPMMVKAGYNRNRSAGLIAAGGIIAPIIPPSIPMIIFGVTSGVSITKLFMAGIVPGLLIGICLAVCWWFVVRKDSVEVFPRKSAKEILSATRQAVWALLLPAIIVGGLRGGVFTPTEAAVVAAFYALFVGLFIYRELKIRDLFKVLVAAAKTTSVVMFLVAAAMVSAWLITVANIPAIVTDILGPFIDNKLLLLLAINALVLLVGTAMDLTPTVLILTPVLMPIIEKAGIDPVYFGVLFILNNCIGLLTPPVGTVLNVACGVGKIGMEDIMKGIWPFLLVEILVLLLLILFPSIVTVPLQWFIGN</sequence>
<evidence type="ECO:0000313" key="9">
    <source>
        <dbReference type="EMBL" id="KJE27614.1"/>
    </source>
</evidence>
<comment type="subcellular location">
    <subcellularLocation>
        <location evidence="1">Cell inner membrane</location>
        <topology evidence="1">Multi-pass membrane protein</topology>
    </subcellularLocation>
</comment>
<reference evidence="9 10" key="1">
    <citation type="submission" date="2015-01" db="EMBL/GenBank/DDBJ databases">
        <authorList>
            <person name="Filippidou S."/>
            <person name="Jeanneret N."/>
            <person name="Russel-Delif L."/>
            <person name="Junier T."/>
            <person name="Wunderlin T."/>
            <person name="Molina V."/>
            <person name="Johnson S.L."/>
            <person name="Davenport K.W."/>
            <person name="Chain P.S."/>
            <person name="Dorador C."/>
            <person name="Junier P."/>
        </authorList>
    </citation>
    <scope>NUCLEOTIDE SEQUENCE [LARGE SCALE GENOMIC DNA]</scope>
    <source>
        <strain evidence="9 10">Et7/4</strain>
    </source>
</reference>
<accession>A0A0D8BUD2</accession>
<gene>
    <name evidence="9" type="ORF">LG52_1576</name>
</gene>
<keyword evidence="3" id="KW-0997">Cell inner membrane</keyword>
<dbReference type="GO" id="GO:0005886">
    <property type="term" value="C:plasma membrane"/>
    <property type="evidence" value="ECO:0007669"/>
    <property type="project" value="UniProtKB-SubCell"/>
</dbReference>